<dbReference type="PATRIC" id="fig|66969.6.peg.1095"/>
<sequence length="86" mass="9745">MFKCLSGRTTSPLPFFRPNDSSANPAIPNIATDSPVNFVYWPKEVRFIIYSFLELPDLNKIALLNKALNKEICDIPLTKLAPHIQE</sequence>
<evidence type="ECO:0000313" key="2">
    <source>
        <dbReference type="Proteomes" id="UP000054729"/>
    </source>
</evidence>
<proteinExistence type="predicted"/>
<gene>
    <name evidence="1" type="ORF">Lwal_1004</name>
</gene>
<accession>A0A0W1AKP4</accession>
<dbReference type="EMBL" id="LNZB01000020">
    <property type="protein sequence ID" value="KTD81752.1"/>
    <property type="molecule type" value="Genomic_DNA"/>
</dbReference>
<protein>
    <recommendedName>
        <fullName evidence="3">F-box domain-containing protein</fullName>
    </recommendedName>
</protein>
<name>A0A0W1AKP4_9GAMM</name>
<dbReference type="AlphaFoldDB" id="A0A0W1AKP4"/>
<dbReference type="RefSeq" id="WP_058479817.1">
    <property type="nucleotide sequence ID" value="NZ_CAAAIQ010000031.1"/>
</dbReference>
<evidence type="ECO:0008006" key="3">
    <source>
        <dbReference type="Google" id="ProtNLM"/>
    </source>
</evidence>
<dbReference type="Proteomes" id="UP000054729">
    <property type="component" value="Unassembled WGS sequence"/>
</dbReference>
<organism evidence="1 2">
    <name type="scientific">Legionella waltersii</name>
    <dbReference type="NCBI Taxonomy" id="66969"/>
    <lineage>
        <taxon>Bacteria</taxon>
        <taxon>Pseudomonadati</taxon>
        <taxon>Pseudomonadota</taxon>
        <taxon>Gammaproteobacteria</taxon>
        <taxon>Legionellales</taxon>
        <taxon>Legionellaceae</taxon>
        <taxon>Legionella</taxon>
    </lineage>
</organism>
<keyword evidence="2" id="KW-1185">Reference proteome</keyword>
<evidence type="ECO:0000313" key="1">
    <source>
        <dbReference type="EMBL" id="KTD81752.1"/>
    </source>
</evidence>
<reference evidence="1 2" key="1">
    <citation type="submission" date="2015-11" db="EMBL/GenBank/DDBJ databases">
        <title>Genomic analysis of 38 Legionella species identifies large and diverse effector repertoires.</title>
        <authorList>
            <person name="Burstein D."/>
            <person name="Amaro F."/>
            <person name="Zusman T."/>
            <person name="Lifshitz Z."/>
            <person name="Cohen O."/>
            <person name="Gilbert J.A."/>
            <person name="Pupko T."/>
            <person name="Shuman H.A."/>
            <person name="Segal G."/>
        </authorList>
    </citation>
    <scope>NUCLEOTIDE SEQUENCE [LARGE SCALE GENOMIC DNA]</scope>
    <source>
        <strain evidence="1 2">ATCC 51914</strain>
    </source>
</reference>
<comment type="caution">
    <text evidence="1">The sequence shown here is derived from an EMBL/GenBank/DDBJ whole genome shotgun (WGS) entry which is preliminary data.</text>
</comment>